<evidence type="ECO:0000313" key="2">
    <source>
        <dbReference type="EMBL" id="AOA58110.1"/>
    </source>
</evidence>
<dbReference type="Proteomes" id="UP000093391">
    <property type="component" value="Chromosome"/>
</dbReference>
<protein>
    <submittedName>
        <fullName evidence="2">Phosphatidate cytidylyltransferase</fullName>
    </submittedName>
</protein>
<keyword evidence="3" id="KW-1185">Reference proteome</keyword>
<feature type="transmembrane region" description="Helical" evidence="1">
    <location>
        <begin position="120"/>
        <end position="141"/>
    </location>
</feature>
<name>A0A1B2LYU3_9GAMM</name>
<keyword evidence="1" id="KW-0812">Transmembrane</keyword>
<gene>
    <name evidence="2" type="ORF">BFG52_06925</name>
</gene>
<proteinExistence type="predicted"/>
<dbReference type="KEGG" id="ala:BFG52_06925"/>
<feature type="transmembrane region" description="Helical" evidence="1">
    <location>
        <begin position="153"/>
        <end position="174"/>
    </location>
</feature>
<keyword evidence="1" id="KW-1133">Transmembrane helix</keyword>
<dbReference type="AlphaFoldDB" id="A0A1B2LYU3"/>
<keyword evidence="2" id="KW-0808">Transferase</keyword>
<organism evidence="2 3">
    <name type="scientific">Acinetobacter larvae</name>
    <dbReference type="NCBI Taxonomy" id="1789224"/>
    <lineage>
        <taxon>Bacteria</taxon>
        <taxon>Pseudomonadati</taxon>
        <taxon>Pseudomonadota</taxon>
        <taxon>Gammaproteobacteria</taxon>
        <taxon>Moraxellales</taxon>
        <taxon>Moraxellaceae</taxon>
        <taxon>Acinetobacter</taxon>
    </lineage>
</organism>
<sequence>MNNLHQSYVLFAIFAAILVFASSVGYILKKRQNNSQNNKSSAVIDNLNARINAWWVMLIVLAAAVFLGKIAFIILFGIISFFALREFISLLPTRRGDYFPLLVGFYFVIPYQYYLVYIDWYGMASIFIPLYVFLLIPIASLKQEDTTHFLERSAKIQWGLMVCVYCIAHVPAILNLKLTGFTGEKIWLAIWLIMVVQTSDVLQYVCGKLFGKHKVAPTLSPSKTVEGLVGGIALATLLGVAMHWLTPFNYWQAALIGFIVCIFGFLGGLVMSAIKRDRGVKDWGQLIHGHGGMLDRIDSICFSAPIFFHILRYWWN</sequence>
<dbReference type="Pfam" id="PF01148">
    <property type="entry name" value="CTP_transf_1"/>
    <property type="match status" value="1"/>
</dbReference>
<evidence type="ECO:0000256" key="1">
    <source>
        <dbReference type="SAM" id="Phobius"/>
    </source>
</evidence>
<accession>A0A1B2LYU3</accession>
<feature type="transmembrane region" description="Helical" evidence="1">
    <location>
        <begin position="227"/>
        <end position="245"/>
    </location>
</feature>
<dbReference type="OrthoDB" id="9799199at2"/>
<feature type="transmembrane region" description="Helical" evidence="1">
    <location>
        <begin position="96"/>
        <end position="114"/>
    </location>
</feature>
<dbReference type="RefSeq" id="WP_067553923.1">
    <property type="nucleotide sequence ID" value="NZ_CP016895.1"/>
</dbReference>
<dbReference type="GO" id="GO:0009273">
    <property type="term" value="P:peptidoglycan-based cell wall biogenesis"/>
    <property type="evidence" value="ECO:0007669"/>
    <property type="project" value="TreeGrafter"/>
</dbReference>
<dbReference type="GO" id="GO:0016779">
    <property type="term" value="F:nucleotidyltransferase activity"/>
    <property type="evidence" value="ECO:0007669"/>
    <property type="project" value="UniProtKB-KW"/>
</dbReference>
<dbReference type="STRING" id="1789224.BFG52_06925"/>
<feature type="transmembrane region" description="Helical" evidence="1">
    <location>
        <begin position="251"/>
        <end position="274"/>
    </location>
</feature>
<keyword evidence="2" id="KW-0548">Nucleotidyltransferase</keyword>
<feature type="transmembrane region" description="Helical" evidence="1">
    <location>
        <begin position="7"/>
        <end position="28"/>
    </location>
</feature>
<dbReference type="GO" id="GO:0005886">
    <property type="term" value="C:plasma membrane"/>
    <property type="evidence" value="ECO:0007669"/>
    <property type="project" value="TreeGrafter"/>
</dbReference>
<feature type="transmembrane region" description="Helical" evidence="1">
    <location>
        <begin position="54"/>
        <end position="84"/>
    </location>
</feature>
<dbReference type="PANTHER" id="PTHR43535">
    <property type="entry name" value="PHOSPHATIDATE CYTIDYLYLTRANSFERASE"/>
    <property type="match status" value="1"/>
</dbReference>
<keyword evidence="1" id="KW-0472">Membrane</keyword>
<dbReference type="PANTHER" id="PTHR43535:SF1">
    <property type="entry name" value="PHOSPHATIDATE CYTIDYLYLTRANSFERASE"/>
    <property type="match status" value="1"/>
</dbReference>
<evidence type="ECO:0000313" key="3">
    <source>
        <dbReference type="Proteomes" id="UP000093391"/>
    </source>
</evidence>
<dbReference type="EMBL" id="CP016895">
    <property type="protein sequence ID" value="AOA58110.1"/>
    <property type="molecule type" value="Genomic_DNA"/>
</dbReference>
<reference evidence="2 3" key="1">
    <citation type="submission" date="2016-08" db="EMBL/GenBank/DDBJ databases">
        <authorList>
            <person name="Seilhamer J.J."/>
        </authorList>
    </citation>
    <scope>NUCLEOTIDE SEQUENCE [LARGE SCALE GENOMIC DNA]</scope>
    <source>
        <strain evidence="2 3">BRTC-1</strain>
    </source>
</reference>